<dbReference type="eggNOG" id="COG3291">
    <property type="taxonomic scope" value="Bacteria"/>
</dbReference>
<dbReference type="AlphaFoldDB" id="G5JTB6"/>
<name>G5JTB6_STRCG</name>
<dbReference type="SUPFAM" id="SSF51445">
    <property type="entry name" value="(Trans)glycosidases"/>
    <property type="match status" value="1"/>
</dbReference>
<proteinExistence type="predicted"/>
<evidence type="ECO:0008006" key="4">
    <source>
        <dbReference type="Google" id="ProtNLM"/>
    </source>
</evidence>
<keyword evidence="1" id="KW-0812">Transmembrane</keyword>
<protein>
    <recommendedName>
        <fullName evidence="4">Transmembrane protein</fullName>
    </recommendedName>
</protein>
<evidence type="ECO:0000256" key="1">
    <source>
        <dbReference type="SAM" id="Phobius"/>
    </source>
</evidence>
<sequence>MAIKRKKSLRWIALFFGLALILGMLFLIWHPKSASEEPQIYGVTVDDTWDGEVSTKEIVKALKAMPVRPTVRIVMSKEKSPKDYVPLFKKIAPVADIMAQPVDSYDMKAYPNVSSYRQRFQESLDCLSDYTTIWEVGNEVNGTDWIKQRPKLIMNKVEAAYEVVKEANQQTAVTFYYENPKDRDMMAWIDHHVPQKLRQGLDFSFISYYEDDNKGYQPDWKSVFQVFQDKFPQSKVGMGECGNTADSATTASKIAMMRHYYRQPAYTEHYVGGYFWWNWVQDCVPYENNRVSQELNHILK</sequence>
<keyword evidence="1" id="KW-1133">Transmembrane helix</keyword>
<dbReference type="Proteomes" id="UP000004322">
    <property type="component" value="Unassembled WGS sequence"/>
</dbReference>
<organism evidence="2 3">
    <name type="scientific">Streptococcus criceti HS-6</name>
    <dbReference type="NCBI Taxonomy" id="873449"/>
    <lineage>
        <taxon>Bacteria</taxon>
        <taxon>Bacillati</taxon>
        <taxon>Bacillota</taxon>
        <taxon>Bacilli</taxon>
        <taxon>Lactobacillales</taxon>
        <taxon>Streptococcaceae</taxon>
        <taxon>Streptococcus</taxon>
    </lineage>
</organism>
<keyword evidence="3" id="KW-1185">Reference proteome</keyword>
<reference evidence="2" key="1">
    <citation type="submission" date="2011-07" db="EMBL/GenBank/DDBJ databases">
        <authorList>
            <person name="Stanhope M.J."/>
            <person name="Durkin A.S."/>
            <person name="Hostetler J."/>
            <person name="Kim M."/>
            <person name="Radune D."/>
            <person name="Singh I."/>
            <person name="Town C.D."/>
        </authorList>
    </citation>
    <scope>NUCLEOTIDE SEQUENCE [LARGE SCALE GENOMIC DNA]</scope>
    <source>
        <strain evidence="2">HS-6</strain>
    </source>
</reference>
<comment type="caution">
    <text evidence="2">The sequence shown here is derived from an EMBL/GenBank/DDBJ whole genome shotgun (WGS) entry which is preliminary data.</text>
</comment>
<dbReference type="STRING" id="873449.STRCR_2306"/>
<keyword evidence="1" id="KW-0472">Membrane</keyword>
<evidence type="ECO:0000313" key="2">
    <source>
        <dbReference type="EMBL" id="EHI74054.1"/>
    </source>
</evidence>
<dbReference type="Gene3D" id="3.20.20.80">
    <property type="entry name" value="Glycosidases"/>
    <property type="match status" value="1"/>
</dbReference>
<evidence type="ECO:0000313" key="3">
    <source>
        <dbReference type="Proteomes" id="UP000004322"/>
    </source>
</evidence>
<dbReference type="EMBL" id="AEUV02000002">
    <property type="protein sequence ID" value="EHI74054.1"/>
    <property type="molecule type" value="Genomic_DNA"/>
</dbReference>
<dbReference type="InterPro" id="IPR017853">
    <property type="entry name" value="GH"/>
</dbReference>
<gene>
    <name evidence="2" type="ORF">STRCR_2306</name>
</gene>
<accession>G5JTB6</accession>
<feature type="transmembrane region" description="Helical" evidence="1">
    <location>
        <begin position="12"/>
        <end position="29"/>
    </location>
</feature>